<accession>A0A2P6MPI8</accession>
<feature type="region of interest" description="Disordered" evidence="1">
    <location>
        <begin position="101"/>
        <end position="140"/>
    </location>
</feature>
<dbReference type="InParanoid" id="A0A2P6MPI8"/>
<gene>
    <name evidence="2" type="ORF">PROFUN_16276</name>
</gene>
<dbReference type="AlphaFoldDB" id="A0A2P6MPI8"/>
<protein>
    <submittedName>
        <fullName evidence="2">Uncharacterized protein</fullName>
    </submittedName>
</protein>
<feature type="non-terminal residue" evidence="2">
    <location>
        <position position="153"/>
    </location>
</feature>
<feature type="compositionally biased region" description="Basic and acidic residues" evidence="1">
    <location>
        <begin position="104"/>
        <end position="115"/>
    </location>
</feature>
<evidence type="ECO:0000313" key="2">
    <source>
        <dbReference type="EMBL" id="PRP73605.1"/>
    </source>
</evidence>
<name>A0A2P6MPI8_9EUKA</name>
<dbReference type="EMBL" id="MDYQ01000595">
    <property type="protein sequence ID" value="PRP73605.1"/>
    <property type="molecule type" value="Genomic_DNA"/>
</dbReference>
<dbReference type="Proteomes" id="UP000241769">
    <property type="component" value="Unassembled WGS sequence"/>
</dbReference>
<evidence type="ECO:0000256" key="1">
    <source>
        <dbReference type="SAM" id="MobiDB-lite"/>
    </source>
</evidence>
<evidence type="ECO:0000313" key="3">
    <source>
        <dbReference type="Proteomes" id="UP000241769"/>
    </source>
</evidence>
<sequence>MKETAETKIGYWYHCRSGVTSQVAEKKTGNSFHPFLDLGFLIIRVGAQAQVPKEVTTPCRRRFLTSGSILVLVRIVIRASRRTLEMTSDLDTDRQSANRTRTLCHWDRDKGERSTISKQDSSAASLGPRQRGEIGNQSAGFKRCIDGTKIKGE</sequence>
<comment type="caution">
    <text evidence="2">The sequence shown here is derived from an EMBL/GenBank/DDBJ whole genome shotgun (WGS) entry which is preliminary data.</text>
</comment>
<proteinExistence type="predicted"/>
<reference evidence="2 3" key="1">
    <citation type="journal article" date="2018" name="Genome Biol. Evol.">
        <title>Multiple Roots of Fruiting Body Formation in Amoebozoa.</title>
        <authorList>
            <person name="Hillmann F."/>
            <person name="Forbes G."/>
            <person name="Novohradska S."/>
            <person name="Ferling I."/>
            <person name="Riege K."/>
            <person name="Groth M."/>
            <person name="Westermann M."/>
            <person name="Marz M."/>
            <person name="Spaller T."/>
            <person name="Winckler T."/>
            <person name="Schaap P."/>
            <person name="Glockner G."/>
        </authorList>
    </citation>
    <scope>NUCLEOTIDE SEQUENCE [LARGE SCALE GENOMIC DNA]</scope>
    <source>
        <strain evidence="2 3">Jena</strain>
    </source>
</reference>
<organism evidence="2 3">
    <name type="scientific">Planoprotostelium fungivorum</name>
    <dbReference type="NCBI Taxonomy" id="1890364"/>
    <lineage>
        <taxon>Eukaryota</taxon>
        <taxon>Amoebozoa</taxon>
        <taxon>Evosea</taxon>
        <taxon>Variosea</taxon>
        <taxon>Cavosteliida</taxon>
        <taxon>Cavosteliaceae</taxon>
        <taxon>Planoprotostelium</taxon>
    </lineage>
</organism>
<keyword evidence="3" id="KW-1185">Reference proteome</keyword>